<proteinExistence type="predicted"/>
<gene>
    <name evidence="1" type="primary">WBGene00282185</name>
</gene>
<dbReference type="EnsemblMetazoa" id="PPA43816.1">
    <property type="protein sequence ID" value="PPA43816.1"/>
    <property type="gene ID" value="WBGene00282185"/>
</dbReference>
<accession>A0A8R1V0Q0</accession>
<evidence type="ECO:0000313" key="2">
    <source>
        <dbReference type="Proteomes" id="UP000005239"/>
    </source>
</evidence>
<name>A0A2A6B8U7_PRIPA</name>
<sequence>MAKIECGYAQGEVNADIDCELGTFEVVTVVTFLVLLKQKRMDMPSSTHSTTIQMRVITILQAPLLFIRLTIVATDILDLLCDLSEIGLKVSFKGSTDHRTFTKKRSQTRSISKETGSNITQDITQFRRAKNPDVFAVCTKKLAKLMR</sequence>
<reference evidence="1" key="2">
    <citation type="submission" date="2022-06" db="UniProtKB">
        <authorList>
            <consortium name="EnsemblMetazoa"/>
        </authorList>
    </citation>
    <scope>IDENTIFICATION</scope>
    <source>
        <strain evidence="1">PS312</strain>
    </source>
</reference>
<reference evidence="2" key="1">
    <citation type="journal article" date="2008" name="Nat. Genet.">
        <title>The Pristionchus pacificus genome provides a unique perspective on nematode lifestyle and parasitism.</title>
        <authorList>
            <person name="Dieterich C."/>
            <person name="Clifton S.W."/>
            <person name="Schuster L.N."/>
            <person name="Chinwalla A."/>
            <person name="Delehaunty K."/>
            <person name="Dinkelacker I."/>
            <person name="Fulton L."/>
            <person name="Fulton R."/>
            <person name="Godfrey J."/>
            <person name="Minx P."/>
            <person name="Mitreva M."/>
            <person name="Roeseler W."/>
            <person name="Tian H."/>
            <person name="Witte H."/>
            <person name="Yang S.P."/>
            <person name="Wilson R.K."/>
            <person name="Sommer R.J."/>
        </authorList>
    </citation>
    <scope>NUCLEOTIDE SEQUENCE [LARGE SCALE GENOMIC DNA]</scope>
    <source>
        <strain evidence="2">PS312</strain>
    </source>
</reference>
<protein>
    <submittedName>
        <fullName evidence="1">Uncharacterized protein</fullName>
    </submittedName>
</protein>
<dbReference type="AlphaFoldDB" id="A0A2A6B8U7"/>
<keyword evidence="2" id="KW-1185">Reference proteome</keyword>
<dbReference type="Proteomes" id="UP000005239">
    <property type="component" value="Unassembled WGS sequence"/>
</dbReference>
<evidence type="ECO:0000313" key="1">
    <source>
        <dbReference type="EnsemblMetazoa" id="PPA43816.1"/>
    </source>
</evidence>
<accession>A0A2A6B8U7</accession>
<organism evidence="1 2">
    <name type="scientific">Pristionchus pacificus</name>
    <name type="common">Parasitic nematode worm</name>
    <dbReference type="NCBI Taxonomy" id="54126"/>
    <lineage>
        <taxon>Eukaryota</taxon>
        <taxon>Metazoa</taxon>
        <taxon>Ecdysozoa</taxon>
        <taxon>Nematoda</taxon>
        <taxon>Chromadorea</taxon>
        <taxon>Rhabditida</taxon>
        <taxon>Rhabditina</taxon>
        <taxon>Diplogasteromorpha</taxon>
        <taxon>Diplogasteroidea</taxon>
        <taxon>Neodiplogasteridae</taxon>
        <taxon>Pristionchus</taxon>
    </lineage>
</organism>